<evidence type="ECO:0000313" key="8">
    <source>
        <dbReference type="EMBL" id="KAG0498414.1"/>
    </source>
</evidence>
<evidence type="ECO:0000256" key="5">
    <source>
        <dbReference type="SAM" id="MobiDB-lite"/>
    </source>
</evidence>
<dbReference type="SMART" id="SM01100">
    <property type="entry name" value="CRAL_TRIO_N"/>
    <property type="match status" value="1"/>
</dbReference>
<evidence type="ECO:0000256" key="3">
    <source>
        <dbReference type="ARBA" id="ARBA00023034"/>
    </source>
</evidence>
<dbReference type="SUPFAM" id="SSF46938">
    <property type="entry name" value="CRAL/TRIO N-terminal domain"/>
    <property type="match status" value="1"/>
</dbReference>
<dbReference type="AlphaFoldDB" id="A0A835VF52"/>
<keyword evidence="6" id="KW-0812">Transmembrane</keyword>
<dbReference type="SMART" id="SM00516">
    <property type="entry name" value="SEC14"/>
    <property type="match status" value="1"/>
</dbReference>
<feature type="region of interest" description="Disordered" evidence="5">
    <location>
        <begin position="442"/>
        <end position="468"/>
    </location>
</feature>
<evidence type="ECO:0000313" key="9">
    <source>
        <dbReference type="Proteomes" id="UP000636800"/>
    </source>
</evidence>
<evidence type="ECO:0000256" key="1">
    <source>
        <dbReference type="ARBA" id="ARBA00004202"/>
    </source>
</evidence>
<feature type="transmembrane region" description="Helical" evidence="6">
    <location>
        <begin position="482"/>
        <end position="503"/>
    </location>
</feature>
<dbReference type="CDD" id="cd00170">
    <property type="entry name" value="SEC14"/>
    <property type="match status" value="1"/>
</dbReference>
<dbReference type="GO" id="GO:0000139">
    <property type="term" value="C:Golgi membrane"/>
    <property type="evidence" value="ECO:0007669"/>
    <property type="project" value="UniProtKB-SubCell"/>
</dbReference>
<reference evidence="8 9" key="1">
    <citation type="journal article" date="2020" name="Nat. Food">
        <title>A phased Vanilla planifolia genome enables genetic improvement of flavour and production.</title>
        <authorList>
            <person name="Hasing T."/>
            <person name="Tang H."/>
            <person name="Brym M."/>
            <person name="Khazi F."/>
            <person name="Huang T."/>
            <person name="Chambers A.H."/>
        </authorList>
    </citation>
    <scope>NUCLEOTIDE SEQUENCE [LARGE SCALE GENOMIC DNA]</scope>
    <source>
        <tissue evidence="8">Leaf</tissue>
    </source>
</reference>
<keyword evidence="3" id="KW-0333">Golgi apparatus</keyword>
<sequence length="617" mass="69565">MSESGSGSGSVEWFNKPCLDDCFSPGEFREGKIGLENSEGGRKTKVGPLNRRTFDASTVFKHTLKKRKCRRKNNSRVISFPIVDIWDAQELQAVDAFRQSLIVDELLPSKHDDYHMMLRFLKARKFDIEKTKQMWAEMLQWRKEFGVDTIVEDFQFEELHEVLKYYPHGYHGVDKEGRPVYIERLGKLNQTNSCRLQPWTACSIAAQKHVDSSTTILDVQGVGLKNFSKIARELIQRLQKIDNDNYPETLYCMFIINAGPSFRMLWSTVKSFLDPRTTSKIHVIGPKYQSKLLEVIEARELPEFLGGACTCADVGGCLKAEKGPWTNPNILKMVLSGEAQSAPKLVNVCGGDERIIVHDKPHFPVVKGSDAPAAESCLKLGDVTSYKANKNCVPYHSLPNLQEEAKVNGKGNLPIRSSEPYEQIPMVDKVVDEGWKKEDSNQKSLTFEGKLQRPEQPQNASRKPSGSIILAEKHKSPRGTQALVFAYLMAFVVTIPALLRIVTNSVTKKLQGRTCESVWHNAALLRHTATKWFVPDVLSSVLSRLSDLEGSVNALQSKPLEMPCDKEKLLHDAVSRVDALEAELIATKKALHQSLVRQEELQAFMNHHQELTLQKEL</sequence>
<dbReference type="InterPro" id="IPR036273">
    <property type="entry name" value="CRAL/TRIO_N_dom_sf"/>
</dbReference>
<evidence type="ECO:0000256" key="4">
    <source>
        <dbReference type="ARBA" id="ARBA00038020"/>
    </source>
</evidence>
<dbReference type="Pfam" id="PF00650">
    <property type="entry name" value="CRAL_TRIO"/>
    <property type="match status" value="1"/>
</dbReference>
<evidence type="ECO:0000259" key="7">
    <source>
        <dbReference type="PROSITE" id="PS50191"/>
    </source>
</evidence>
<accession>A0A835VF52</accession>
<comment type="subcellular location">
    <subcellularLocation>
        <location evidence="1">Cell membrane</location>
        <topology evidence="1">Peripheral membrane protein</topology>
    </subcellularLocation>
    <subcellularLocation>
        <location evidence="2">Golgi apparatus membrane</location>
        <topology evidence="2">Peripheral membrane protein</topology>
    </subcellularLocation>
</comment>
<feature type="domain" description="CRAL-TRIO" evidence="7">
    <location>
        <begin position="158"/>
        <end position="313"/>
    </location>
</feature>
<evidence type="ECO:0000256" key="6">
    <source>
        <dbReference type="SAM" id="Phobius"/>
    </source>
</evidence>
<dbReference type="EMBL" id="JADCNL010000001">
    <property type="protein sequence ID" value="KAG0498414.1"/>
    <property type="molecule type" value="Genomic_DNA"/>
</dbReference>
<keyword evidence="6" id="KW-0472">Membrane</keyword>
<dbReference type="PROSITE" id="PS50191">
    <property type="entry name" value="CRAL_TRIO"/>
    <property type="match status" value="1"/>
</dbReference>
<protein>
    <recommendedName>
        <fullName evidence="7">CRAL-TRIO domain-containing protein</fullName>
    </recommendedName>
</protein>
<keyword evidence="6" id="KW-1133">Transmembrane helix</keyword>
<comment type="similarity">
    <text evidence="4">Belongs to the SFH family.</text>
</comment>
<organism evidence="8 9">
    <name type="scientific">Vanilla planifolia</name>
    <name type="common">Vanilla</name>
    <dbReference type="NCBI Taxonomy" id="51239"/>
    <lineage>
        <taxon>Eukaryota</taxon>
        <taxon>Viridiplantae</taxon>
        <taxon>Streptophyta</taxon>
        <taxon>Embryophyta</taxon>
        <taxon>Tracheophyta</taxon>
        <taxon>Spermatophyta</taxon>
        <taxon>Magnoliopsida</taxon>
        <taxon>Liliopsida</taxon>
        <taxon>Asparagales</taxon>
        <taxon>Orchidaceae</taxon>
        <taxon>Vanilloideae</taxon>
        <taxon>Vanilleae</taxon>
        <taxon>Vanilla</taxon>
    </lineage>
</organism>
<dbReference type="InterPro" id="IPR051026">
    <property type="entry name" value="PI/PC_transfer"/>
</dbReference>
<dbReference type="PANTHER" id="PTHR45657:SF5">
    <property type="entry name" value="PHOSPHATIDYLINOSITOL_PHOSPHATIDYLCHOLINE TRANSFER PROTEIN SFH6"/>
    <property type="match status" value="1"/>
</dbReference>
<comment type="caution">
    <text evidence="8">The sequence shown here is derived from an EMBL/GenBank/DDBJ whole genome shotgun (WGS) entry which is preliminary data.</text>
</comment>
<evidence type="ECO:0000256" key="2">
    <source>
        <dbReference type="ARBA" id="ARBA00004395"/>
    </source>
</evidence>
<dbReference type="Pfam" id="PF03765">
    <property type="entry name" value="CRAL_TRIO_N"/>
    <property type="match status" value="1"/>
</dbReference>
<dbReference type="InterPro" id="IPR036865">
    <property type="entry name" value="CRAL-TRIO_dom_sf"/>
</dbReference>
<gene>
    <name evidence="8" type="ORF">HPP92_003105</name>
</gene>
<dbReference type="Proteomes" id="UP000636800">
    <property type="component" value="Chromosome 1"/>
</dbReference>
<dbReference type="InterPro" id="IPR001251">
    <property type="entry name" value="CRAL-TRIO_dom"/>
</dbReference>
<dbReference type="Gene3D" id="3.40.525.10">
    <property type="entry name" value="CRAL-TRIO lipid binding domain"/>
    <property type="match status" value="1"/>
</dbReference>
<feature type="compositionally biased region" description="Polar residues" evidence="5">
    <location>
        <begin position="455"/>
        <end position="464"/>
    </location>
</feature>
<dbReference type="SUPFAM" id="SSF52087">
    <property type="entry name" value="CRAL/TRIO domain"/>
    <property type="match status" value="1"/>
</dbReference>
<dbReference type="OrthoDB" id="2019561at2759"/>
<keyword evidence="9" id="KW-1185">Reference proteome</keyword>
<dbReference type="GO" id="GO:0005886">
    <property type="term" value="C:plasma membrane"/>
    <property type="evidence" value="ECO:0007669"/>
    <property type="project" value="UniProtKB-SubCell"/>
</dbReference>
<proteinExistence type="inferred from homology"/>
<dbReference type="Gene3D" id="1.10.8.20">
    <property type="entry name" value="N-terminal domain of phosphatidylinositol transfer protein sec14p"/>
    <property type="match status" value="1"/>
</dbReference>
<dbReference type="PANTHER" id="PTHR45657">
    <property type="entry name" value="CRAL-TRIO DOMAIN-CONTAINING PROTEIN YKL091C-RELATED"/>
    <property type="match status" value="1"/>
</dbReference>
<name>A0A835VF52_VANPL</name>
<dbReference type="InterPro" id="IPR011074">
    <property type="entry name" value="CRAL/TRIO_N_dom"/>
</dbReference>